<keyword evidence="3" id="KW-0206">Cytoskeleton</keyword>
<dbReference type="Gene3D" id="3.80.10.10">
    <property type="entry name" value="Ribonuclease Inhibitor"/>
    <property type="match status" value="4"/>
</dbReference>
<accession>Q232B0</accession>
<dbReference type="KEGG" id="tet:TTHERM_01550950"/>
<protein>
    <recommendedName>
        <fullName evidence="6">Kinase domain protein</fullName>
    </recommendedName>
</protein>
<dbReference type="SUPFAM" id="SSF52047">
    <property type="entry name" value="RNI-like"/>
    <property type="match status" value="2"/>
</dbReference>
<dbReference type="HOGENOM" id="CLU_026826_1_1_1"/>
<dbReference type="RefSeq" id="XP_001011608.2">
    <property type="nucleotide sequence ID" value="XM_001011608.2"/>
</dbReference>
<evidence type="ECO:0008006" key="6">
    <source>
        <dbReference type="Google" id="ProtNLM"/>
    </source>
</evidence>
<dbReference type="OrthoDB" id="120976at2759"/>
<proteinExistence type="predicted"/>
<reference evidence="5" key="1">
    <citation type="journal article" date="2006" name="PLoS Biol.">
        <title>Macronuclear genome sequence of the ciliate Tetrahymena thermophila, a model eukaryote.</title>
        <authorList>
            <person name="Eisen J.A."/>
            <person name="Coyne R.S."/>
            <person name="Wu M."/>
            <person name="Wu D."/>
            <person name="Thiagarajan M."/>
            <person name="Wortman J.R."/>
            <person name="Badger J.H."/>
            <person name="Ren Q."/>
            <person name="Amedeo P."/>
            <person name="Jones K.M."/>
            <person name="Tallon L.J."/>
            <person name="Delcher A.L."/>
            <person name="Salzberg S.L."/>
            <person name="Silva J.C."/>
            <person name="Haas B.J."/>
            <person name="Majoros W.H."/>
            <person name="Farzad M."/>
            <person name="Carlton J.M."/>
            <person name="Smith R.K. Jr."/>
            <person name="Garg J."/>
            <person name="Pearlman R.E."/>
            <person name="Karrer K.M."/>
            <person name="Sun L."/>
            <person name="Manning G."/>
            <person name="Elde N.C."/>
            <person name="Turkewitz A.P."/>
            <person name="Asai D.J."/>
            <person name="Wilkes D.E."/>
            <person name="Wang Y."/>
            <person name="Cai H."/>
            <person name="Collins K."/>
            <person name="Stewart B.A."/>
            <person name="Lee S.R."/>
            <person name="Wilamowska K."/>
            <person name="Weinberg Z."/>
            <person name="Ruzzo W.L."/>
            <person name="Wloga D."/>
            <person name="Gaertig J."/>
            <person name="Frankel J."/>
            <person name="Tsao C.-C."/>
            <person name="Gorovsky M.A."/>
            <person name="Keeling P.J."/>
            <person name="Waller R.F."/>
            <person name="Patron N.J."/>
            <person name="Cherry J.M."/>
            <person name="Stover N.A."/>
            <person name="Krieger C.J."/>
            <person name="del Toro C."/>
            <person name="Ryder H.F."/>
            <person name="Williamson S.C."/>
            <person name="Barbeau R.A."/>
            <person name="Hamilton E.P."/>
            <person name="Orias E."/>
        </authorList>
    </citation>
    <scope>NUCLEOTIDE SEQUENCE [LARGE SCALE GENOMIC DNA]</scope>
    <source>
        <strain evidence="5">SB210</strain>
    </source>
</reference>
<evidence type="ECO:0000256" key="3">
    <source>
        <dbReference type="ARBA" id="ARBA00023212"/>
    </source>
</evidence>
<evidence type="ECO:0000256" key="1">
    <source>
        <dbReference type="ARBA" id="ARBA00004245"/>
    </source>
</evidence>
<comment type="subcellular location">
    <subcellularLocation>
        <location evidence="1">Cytoplasm</location>
        <location evidence="1">Cytoskeleton</location>
    </subcellularLocation>
</comment>
<gene>
    <name evidence="4" type="ORF">TTHERM_01550950</name>
</gene>
<dbReference type="PANTHER" id="PTHR24107">
    <property type="entry name" value="YNEIN REGULATORY COMPLEX SUBUNIT 5"/>
    <property type="match status" value="1"/>
</dbReference>
<evidence type="ECO:0000313" key="4">
    <source>
        <dbReference type="EMBL" id="EAR91363.2"/>
    </source>
</evidence>
<dbReference type="InterPro" id="IPR052410">
    <property type="entry name" value="DRC5"/>
</dbReference>
<keyword evidence="5" id="KW-1185">Reference proteome</keyword>
<dbReference type="InParanoid" id="Q232B0"/>
<dbReference type="AlphaFoldDB" id="Q232B0"/>
<dbReference type="GO" id="GO:0005856">
    <property type="term" value="C:cytoskeleton"/>
    <property type="evidence" value="ECO:0007669"/>
    <property type="project" value="UniProtKB-SubCell"/>
</dbReference>
<dbReference type="GeneID" id="7834151"/>
<sequence length="518" mass="57813">MSEKIVNYQDLPIPKNSFLSTQNRLQISMNGKKVSNEEVQIVSQSLQNCINLQSLILNFKQCKTIGENIFSCLGPALATCTKLAQFSINFNNSNNIDSSLFQNLGIGFVSCTNLSIVTINLNNVKQINPKYLYSLGFAIGQCNSLTQLTIDLSNNKLSDDTILSILGTNLASLINLSRLSISLKNNKFGINGVSSFVSSLVNCVNLTSLFLQLQTNNSFGQGTLDFGSGFYNLTSLEFFIGGSTFYEYIELGLFNGLSSCINLQDLNLQLYGLSKQDSMYLISSLRSIPKLQKFIGNFQSYQYDEEFAQYIGSELGSYQKLEYLDLEYNFKVNFEKSIINLSSGLSNCPNLSILKLQLGGSNDEVRYETTSAFTQNLANCPKLSDLQLHIWTHNDHKLADESVKGLGFGLANCNNLITLKLNLNNKRIGSQGISGLFSSLEKCQKLSILNVNLSWNKICFEGVKSIGVSLTKCKNLTCLQLNLQQINDEDNQLDEDNKQYFKRIVNKIKRLVKQSLKF</sequence>
<dbReference type="EMBL" id="GG662785">
    <property type="protein sequence ID" value="EAR91363.2"/>
    <property type="molecule type" value="Genomic_DNA"/>
</dbReference>
<dbReference type="PANTHER" id="PTHR24107:SF2">
    <property type="entry name" value="NLR FAMILY CARD DOMAIN CONTAINING 3"/>
    <property type="match status" value="1"/>
</dbReference>
<organism evidence="4 5">
    <name type="scientific">Tetrahymena thermophila (strain SB210)</name>
    <dbReference type="NCBI Taxonomy" id="312017"/>
    <lineage>
        <taxon>Eukaryota</taxon>
        <taxon>Sar</taxon>
        <taxon>Alveolata</taxon>
        <taxon>Ciliophora</taxon>
        <taxon>Intramacronucleata</taxon>
        <taxon>Oligohymenophorea</taxon>
        <taxon>Hymenostomatida</taxon>
        <taxon>Tetrahymenina</taxon>
        <taxon>Tetrahymenidae</taxon>
        <taxon>Tetrahymena</taxon>
    </lineage>
</organism>
<name>Q232B0_TETTS</name>
<evidence type="ECO:0000256" key="2">
    <source>
        <dbReference type="ARBA" id="ARBA00022490"/>
    </source>
</evidence>
<evidence type="ECO:0000313" key="5">
    <source>
        <dbReference type="Proteomes" id="UP000009168"/>
    </source>
</evidence>
<keyword evidence="2" id="KW-0963">Cytoplasm</keyword>
<dbReference type="InterPro" id="IPR032675">
    <property type="entry name" value="LRR_dom_sf"/>
</dbReference>
<dbReference type="Proteomes" id="UP000009168">
    <property type="component" value="Unassembled WGS sequence"/>
</dbReference>